<organism evidence="2 3">
    <name type="scientific">Cellvibrio fontiphilus</name>
    <dbReference type="NCBI Taxonomy" id="1815559"/>
    <lineage>
        <taxon>Bacteria</taxon>
        <taxon>Pseudomonadati</taxon>
        <taxon>Pseudomonadota</taxon>
        <taxon>Gammaproteobacteria</taxon>
        <taxon>Cellvibrionales</taxon>
        <taxon>Cellvibrionaceae</taxon>
        <taxon>Cellvibrio</taxon>
    </lineage>
</organism>
<name>A0ABV7FG06_9GAMM</name>
<proteinExistence type="predicted"/>
<dbReference type="RefSeq" id="WP_378119690.1">
    <property type="nucleotide sequence ID" value="NZ_JBHRTF010000004.1"/>
</dbReference>
<evidence type="ECO:0000313" key="2">
    <source>
        <dbReference type="EMBL" id="MFC3116442.1"/>
    </source>
</evidence>
<keyword evidence="3" id="KW-1185">Reference proteome</keyword>
<feature type="chain" id="PRO_5047499458" evidence="1">
    <location>
        <begin position="22"/>
        <end position="343"/>
    </location>
</feature>
<evidence type="ECO:0000313" key="3">
    <source>
        <dbReference type="Proteomes" id="UP001595555"/>
    </source>
</evidence>
<accession>A0ABV7FG06</accession>
<reference evidence="3" key="1">
    <citation type="journal article" date="2019" name="Int. J. Syst. Evol. Microbiol.">
        <title>The Global Catalogue of Microorganisms (GCM) 10K type strain sequencing project: providing services to taxonomists for standard genome sequencing and annotation.</title>
        <authorList>
            <consortium name="The Broad Institute Genomics Platform"/>
            <consortium name="The Broad Institute Genome Sequencing Center for Infectious Disease"/>
            <person name="Wu L."/>
            <person name="Ma J."/>
        </authorList>
    </citation>
    <scope>NUCLEOTIDE SEQUENCE [LARGE SCALE GENOMIC DNA]</scope>
    <source>
        <strain evidence="3">KCTC 52237</strain>
    </source>
</reference>
<evidence type="ECO:0000256" key="1">
    <source>
        <dbReference type="SAM" id="SignalP"/>
    </source>
</evidence>
<dbReference type="EMBL" id="JBHRTF010000004">
    <property type="protein sequence ID" value="MFC3116442.1"/>
    <property type="molecule type" value="Genomic_DNA"/>
</dbReference>
<dbReference type="Pfam" id="PF04338">
    <property type="entry name" value="DUF481"/>
    <property type="match status" value="1"/>
</dbReference>
<sequence length="343" mass="39723">MKNIASLISLMLIMFSPAAFAGVLELLNGDRLEGELVSIDDEYLLWKSTHFGEQRIKKNIIKNIQTDTALKINGNNTPCHLQPMDEEFLRYQCGDSPRIKRASLLRIKTLMPYEEYKKGSFTHHGRINLWGAYSRGNEVRDEWNAQSEFTLRRNDFRHVIGGEFSRASWNYSRPQKRWNSRYSLDWFFGEHWFWYNSLLAGADPQRGMRSYERMGSGAGYQFFDNKAMALSLKSGLAQHHETYQLPVDLAGNYASADDFLALGLALDFRYQLPWGVGFFHNNEVLQSTEGDPNLQLKTSTGLSSMILARIYSEFKLDYWLDTDPQPTRQDKDTRMSLGLSYKW</sequence>
<feature type="signal peptide" evidence="1">
    <location>
        <begin position="1"/>
        <end position="21"/>
    </location>
</feature>
<dbReference type="Proteomes" id="UP001595555">
    <property type="component" value="Unassembled WGS sequence"/>
</dbReference>
<keyword evidence="1" id="KW-0732">Signal</keyword>
<gene>
    <name evidence="2" type="ORF">ACFODX_12795</name>
</gene>
<comment type="caution">
    <text evidence="2">The sequence shown here is derived from an EMBL/GenBank/DDBJ whole genome shotgun (WGS) entry which is preliminary data.</text>
</comment>
<dbReference type="InterPro" id="IPR007433">
    <property type="entry name" value="DUF481"/>
</dbReference>
<protein>
    <submittedName>
        <fullName evidence="2">DUF481 domain-containing protein</fullName>
    </submittedName>
</protein>